<dbReference type="PaxDb" id="55529-EKX39799"/>
<dbReference type="EMBL" id="JH993036">
    <property type="protein sequence ID" value="EKX39799.1"/>
    <property type="molecule type" value="Genomic_DNA"/>
</dbReference>
<evidence type="ECO:0000256" key="4">
    <source>
        <dbReference type="ARBA" id="ARBA00023125"/>
    </source>
</evidence>
<reference evidence="9" key="3">
    <citation type="submission" date="2015-06" db="UniProtKB">
        <authorList>
            <consortium name="EnsemblProtists"/>
        </authorList>
    </citation>
    <scope>IDENTIFICATION</scope>
</reference>
<reference evidence="8 10" key="1">
    <citation type="journal article" date="2012" name="Nature">
        <title>Algal genomes reveal evolutionary mosaicism and the fate of nucleomorphs.</title>
        <authorList>
            <consortium name="DOE Joint Genome Institute"/>
            <person name="Curtis B.A."/>
            <person name="Tanifuji G."/>
            <person name="Burki F."/>
            <person name="Gruber A."/>
            <person name="Irimia M."/>
            <person name="Maruyama S."/>
            <person name="Arias M.C."/>
            <person name="Ball S.G."/>
            <person name="Gile G.H."/>
            <person name="Hirakawa Y."/>
            <person name="Hopkins J.F."/>
            <person name="Kuo A."/>
            <person name="Rensing S.A."/>
            <person name="Schmutz J."/>
            <person name="Symeonidi A."/>
            <person name="Elias M."/>
            <person name="Eveleigh R.J."/>
            <person name="Herman E.K."/>
            <person name="Klute M.J."/>
            <person name="Nakayama T."/>
            <person name="Obornik M."/>
            <person name="Reyes-Prieto A."/>
            <person name="Armbrust E.V."/>
            <person name="Aves S.J."/>
            <person name="Beiko R.G."/>
            <person name="Coutinho P."/>
            <person name="Dacks J.B."/>
            <person name="Durnford D.G."/>
            <person name="Fast N.M."/>
            <person name="Green B.R."/>
            <person name="Grisdale C.J."/>
            <person name="Hempel F."/>
            <person name="Henrissat B."/>
            <person name="Hoppner M.P."/>
            <person name="Ishida K."/>
            <person name="Kim E."/>
            <person name="Koreny L."/>
            <person name="Kroth P.G."/>
            <person name="Liu Y."/>
            <person name="Malik S.B."/>
            <person name="Maier U.G."/>
            <person name="McRose D."/>
            <person name="Mock T."/>
            <person name="Neilson J.A."/>
            <person name="Onodera N.T."/>
            <person name="Poole A.M."/>
            <person name="Pritham E.J."/>
            <person name="Richards T.A."/>
            <person name="Rocap G."/>
            <person name="Roy S.W."/>
            <person name="Sarai C."/>
            <person name="Schaack S."/>
            <person name="Shirato S."/>
            <person name="Slamovits C.H."/>
            <person name="Spencer D.F."/>
            <person name="Suzuki S."/>
            <person name="Worden A.Z."/>
            <person name="Zauner S."/>
            <person name="Barry K."/>
            <person name="Bell C."/>
            <person name="Bharti A.K."/>
            <person name="Crow J.A."/>
            <person name="Grimwood J."/>
            <person name="Kramer R."/>
            <person name="Lindquist E."/>
            <person name="Lucas S."/>
            <person name="Salamov A."/>
            <person name="McFadden G.I."/>
            <person name="Lane C.E."/>
            <person name="Keeling P.J."/>
            <person name="Gray M.W."/>
            <person name="Grigoriev I.V."/>
            <person name="Archibald J.M."/>
        </authorList>
    </citation>
    <scope>NUCLEOTIDE SEQUENCE</scope>
    <source>
        <strain evidence="8 10">CCMP2712</strain>
    </source>
</reference>
<dbReference type="OrthoDB" id="1747617at2759"/>
<dbReference type="AlphaFoldDB" id="L1IVB1"/>
<accession>L1IVB1</accession>
<dbReference type="KEGG" id="gtt:GUITHDRAFT_114049"/>
<dbReference type="InterPro" id="IPR044607">
    <property type="entry name" value="RKD-like"/>
</dbReference>
<dbReference type="Proteomes" id="UP000011087">
    <property type="component" value="Unassembled WGS sequence"/>
</dbReference>
<keyword evidence="5" id="KW-0804">Transcription</keyword>
<feature type="domain" description="RWP-RK" evidence="7">
    <location>
        <begin position="12"/>
        <end position="98"/>
    </location>
</feature>
<sequence>MTSQPSVRIVPRKKLHWKPGKEKQAPVQLTQQDILKLFHVRQTEAAKMLGISLTALKSACRILGLPRWPYHRVDIDEKASRMAQSTGLVEVLSSECFEPLFLATDSFSSPQSPPSNGYDSTGYQKYDLQLQSAFTCMNSQHNQASYEFQMGTRIASGKRSTAHSNISDFGENREFERLVVWPHNLETRRENSTLELFDEALQHCCMSN</sequence>
<keyword evidence="4" id="KW-0238">DNA-binding</keyword>
<evidence type="ECO:0000256" key="2">
    <source>
        <dbReference type="ARBA" id="ARBA00023015"/>
    </source>
</evidence>
<evidence type="ECO:0000256" key="1">
    <source>
        <dbReference type="ARBA" id="ARBA00004049"/>
    </source>
</evidence>
<dbReference type="HOGENOM" id="CLU_1323115_0_0_1"/>
<evidence type="ECO:0000256" key="3">
    <source>
        <dbReference type="ARBA" id="ARBA00023054"/>
    </source>
</evidence>
<dbReference type="PANTHER" id="PTHR46373">
    <property type="entry name" value="PROTEIN RKD4"/>
    <property type="match status" value="1"/>
</dbReference>
<keyword evidence="2" id="KW-0805">Transcription regulation</keyword>
<evidence type="ECO:0000256" key="5">
    <source>
        <dbReference type="ARBA" id="ARBA00023163"/>
    </source>
</evidence>
<dbReference type="EnsemblProtists" id="EKX39799">
    <property type="protein sequence ID" value="EKX39799"/>
    <property type="gene ID" value="GUITHDRAFT_114049"/>
</dbReference>
<dbReference type="GeneID" id="17296604"/>
<evidence type="ECO:0000256" key="6">
    <source>
        <dbReference type="ARBA" id="ARBA00023242"/>
    </source>
</evidence>
<dbReference type="GO" id="GO:0003677">
    <property type="term" value="F:DNA binding"/>
    <property type="evidence" value="ECO:0007669"/>
    <property type="project" value="UniProtKB-KW"/>
</dbReference>
<proteinExistence type="predicted"/>
<evidence type="ECO:0000259" key="7">
    <source>
        <dbReference type="PROSITE" id="PS51519"/>
    </source>
</evidence>
<reference evidence="10" key="2">
    <citation type="submission" date="2012-11" db="EMBL/GenBank/DDBJ databases">
        <authorList>
            <person name="Kuo A."/>
            <person name="Curtis B.A."/>
            <person name="Tanifuji G."/>
            <person name="Burki F."/>
            <person name="Gruber A."/>
            <person name="Irimia M."/>
            <person name="Maruyama S."/>
            <person name="Arias M.C."/>
            <person name="Ball S.G."/>
            <person name="Gile G.H."/>
            <person name="Hirakawa Y."/>
            <person name="Hopkins J.F."/>
            <person name="Rensing S.A."/>
            <person name="Schmutz J."/>
            <person name="Symeonidi A."/>
            <person name="Elias M."/>
            <person name="Eveleigh R.J."/>
            <person name="Herman E.K."/>
            <person name="Klute M.J."/>
            <person name="Nakayama T."/>
            <person name="Obornik M."/>
            <person name="Reyes-Prieto A."/>
            <person name="Armbrust E.V."/>
            <person name="Aves S.J."/>
            <person name="Beiko R.G."/>
            <person name="Coutinho P."/>
            <person name="Dacks J.B."/>
            <person name="Durnford D.G."/>
            <person name="Fast N.M."/>
            <person name="Green B.R."/>
            <person name="Grisdale C."/>
            <person name="Hempe F."/>
            <person name="Henrissat B."/>
            <person name="Hoppner M.P."/>
            <person name="Ishida K.-I."/>
            <person name="Kim E."/>
            <person name="Koreny L."/>
            <person name="Kroth P.G."/>
            <person name="Liu Y."/>
            <person name="Malik S.-B."/>
            <person name="Maier U.G."/>
            <person name="McRose D."/>
            <person name="Mock T."/>
            <person name="Neilson J.A."/>
            <person name="Onodera N.T."/>
            <person name="Poole A.M."/>
            <person name="Pritham E.J."/>
            <person name="Richards T.A."/>
            <person name="Rocap G."/>
            <person name="Roy S.W."/>
            <person name="Sarai C."/>
            <person name="Schaack S."/>
            <person name="Shirato S."/>
            <person name="Slamovits C.H."/>
            <person name="Spencer D.F."/>
            <person name="Suzuki S."/>
            <person name="Worden A.Z."/>
            <person name="Zauner S."/>
            <person name="Barry K."/>
            <person name="Bell C."/>
            <person name="Bharti A.K."/>
            <person name="Crow J.A."/>
            <person name="Grimwood J."/>
            <person name="Kramer R."/>
            <person name="Lindquist E."/>
            <person name="Lucas S."/>
            <person name="Salamov A."/>
            <person name="McFadden G.I."/>
            <person name="Lane C.E."/>
            <person name="Keeling P.J."/>
            <person name="Gray M.W."/>
            <person name="Grigoriev I.V."/>
            <person name="Archibald J.M."/>
        </authorList>
    </citation>
    <scope>NUCLEOTIDE SEQUENCE</scope>
    <source>
        <strain evidence="10">CCMP2712</strain>
    </source>
</reference>
<dbReference type="Pfam" id="PF02042">
    <property type="entry name" value="RWP-RK"/>
    <property type="match status" value="1"/>
</dbReference>
<name>L1IVB1_GUITC</name>
<evidence type="ECO:0000313" key="8">
    <source>
        <dbReference type="EMBL" id="EKX39799.1"/>
    </source>
</evidence>
<dbReference type="RefSeq" id="XP_005826779.1">
    <property type="nucleotide sequence ID" value="XM_005826722.1"/>
</dbReference>
<evidence type="ECO:0000313" key="9">
    <source>
        <dbReference type="EnsemblProtists" id="EKX39799"/>
    </source>
</evidence>
<comment type="function">
    <text evidence="1">Putative transcription factor.</text>
</comment>
<keyword evidence="3" id="KW-0175">Coiled coil</keyword>
<keyword evidence="6" id="KW-0539">Nucleus</keyword>
<organism evidence="8">
    <name type="scientific">Guillardia theta (strain CCMP2712)</name>
    <name type="common">Cryptophyte</name>
    <dbReference type="NCBI Taxonomy" id="905079"/>
    <lineage>
        <taxon>Eukaryota</taxon>
        <taxon>Cryptophyceae</taxon>
        <taxon>Pyrenomonadales</taxon>
        <taxon>Geminigeraceae</taxon>
        <taxon>Guillardia</taxon>
    </lineage>
</organism>
<dbReference type="PROSITE" id="PS51519">
    <property type="entry name" value="RWP_RK"/>
    <property type="match status" value="1"/>
</dbReference>
<dbReference type="InterPro" id="IPR003035">
    <property type="entry name" value="RWP-RK_dom"/>
</dbReference>
<gene>
    <name evidence="8" type="ORF">GUITHDRAFT_114049</name>
</gene>
<keyword evidence="10" id="KW-1185">Reference proteome</keyword>
<dbReference type="PANTHER" id="PTHR46373:SF2">
    <property type="entry name" value="RWP-RK DOMAIN-CONTAINING PROTEIN"/>
    <property type="match status" value="1"/>
</dbReference>
<evidence type="ECO:0000313" key="10">
    <source>
        <dbReference type="Proteomes" id="UP000011087"/>
    </source>
</evidence>
<dbReference type="GO" id="GO:0003700">
    <property type="term" value="F:DNA-binding transcription factor activity"/>
    <property type="evidence" value="ECO:0007669"/>
    <property type="project" value="InterPro"/>
</dbReference>
<protein>
    <recommendedName>
        <fullName evidence="7">RWP-RK domain-containing protein</fullName>
    </recommendedName>
</protein>